<dbReference type="AlphaFoldDB" id="A0AAN6HAM6"/>
<gene>
    <name evidence="1" type="ORF">LTR91_020118</name>
</gene>
<dbReference type="EMBL" id="JAUJLE010000321">
    <property type="protein sequence ID" value="KAK0960936.1"/>
    <property type="molecule type" value="Genomic_DNA"/>
</dbReference>
<reference evidence="1" key="1">
    <citation type="submission" date="2023-06" db="EMBL/GenBank/DDBJ databases">
        <title>Black Yeasts Isolated from many extreme environments.</title>
        <authorList>
            <person name="Coleine C."/>
            <person name="Stajich J.E."/>
            <person name="Selbmann L."/>
        </authorList>
    </citation>
    <scope>NUCLEOTIDE SEQUENCE</scope>
    <source>
        <strain evidence="1">CCFEE 5200</strain>
    </source>
</reference>
<accession>A0AAN6HAM6</accession>
<dbReference type="Proteomes" id="UP001175353">
    <property type="component" value="Unassembled WGS sequence"/>
</dbReference>
<protein>
    <submittedName>
        <fullName evidence="1">Uncharacterized protein</fullName>
    </submittedName>
</protein>
<evidence type="ECO:0000313" key="1">
    <source>
        <dbReference type="EMBL" id="KAK0960936.1"/>
    </source>
</evidence>
<keyword evidence="2" id="KW-1185">Reference proteome</keyword>
<organism evidence="1 2">
    <name type="scientific">Friedmanniomyces endolithicus</name>
    <dbReference type="NCBI Taxonomy" id="329885"/>
    <lineage>
        <taxon>Eukaryota</taxon>
        <taxon>Fungi</taxon>
        <taxon>Dikarya</taxon>
        <taxon>Ascomycota</taxon>
        <taxon>Pezizomycotina</taxon>
        <taxon>Dothideomycetes</taxon>
        <taxon>Dothideomycetidae</taxon>
        <taxon>Mycosphaerellales</taxon>
        <taxon>Teratosphaeriaceae</taxon>
        <taxon>Friedmanniomyces</taxon>
    </lineage>
</organism>
<sequence>MWRYRPSPSNVSTPSEAARLLDRPTDALRVPEGRIIGAAGALRLRLQIAGEQKCCEYALSLRTLQYTLFGLQQVARRSGFGVASGIPSNGLASVLFVALTPHAFPVRLPKSSPKVSQLSLCASCGILATNASTRIFHLSILRSKIWTPSNGVQRPRTIFQIALLAPITSPSVWTQTGLSSKRRSKPFMSLELENSGAGRPGGVKVMDKESPEAFDPSSLRPALQRCVNNGQPEKDKMLSHAVVKHTNKVPWTIVVTSLRTIEAIHTVRESESTVRRLQICGVQVRVVSGSAQRAKGLPRDGQISSFPQSFLDVPLKLMRVREKIVHAGPIYCVLTKLFDDRLTLHKPKSCHR</sequence>
<proteinExistence type="predicted"/>
<evidence type="ECO:0000313" key="2">
    <source>
        <dbReference type="Proteomes" id="UP001175353"/>
    </source>
</evidence>
<comment type="caution">
    <text evidence="1">The sequence shown here is derived from an EMBL/GenBank/DDBJ whole genome shotgun (WGS) entry which is preliminary data.</text>
</comment>
<name>A0AAN6HAM6_9PEZI</name>